<evidence type="ECO:0000256" key="1">
    <source>
        <dbReference type="SAM" id="MobiDB-lite"/>
    </source>
</evidence>
<dbReference type="Proteomes" id="UP000036932">
    <property type="component" value="Unassembled WGS sequence"/>
</dbReference>
<dbReference type="EMBL" id="LIUT01000002">
    <property type="protein sequence ID" value="KOR87604.1"/>
    <property type="molecule type" value="Genomic_DNA"/>
</dbReference>
<sequence>MPKTKKQTYLLWSAMVLVILLTGCGPTKVKEDNPEAEQHQEKKPNELSVKDKNTITEDIEALFSETWDRQHYRIENISVHFLNEQDEGDKISIDANISYTMTLIRDPADSPLIRGMKEALAKIKPDDERKIAQDMIDGYLKEKEPEFNQEQQLSLPLKVEVTNNGNSDLEYQLLYPVTNGEEVTLHPAREYFLENFKEDEAAQERMGEDMVNEEIARAKG</sequence>
<gene>
    <name evidence="2" type="ORF">AM231_17020</name>
</gene>
<dbReference type="RefSeq" id="WP_054403756.1">
    <property type="nucleotide sequence ID" value="NZ_LIUT01000002.1"/>
</dbReference>
<feature type="region of interest" description="Disordered" evidence="1">
    <location>
        <begin position="30"/>
        <end position="51"/>
    </location>
</feature>
<organism evidence="2 3">
    <name type="scientific">Paenibacillus solani</name>
    <dbReference type="NCBI Taxonomy" id="1705565"/>
    <lineage>
        <taxon>Bacteria</taxon>
        <taxon>Bacillati</taxon>
        <taxon>Bacillota</taxon>
        <taxon>Bacilli</taxon>
        <taxon>Bacillales</taxon>
        <taxon>Paenibacillaceae</taxon>
        <taxon>Paenibacillus</taxon>
    </lineage>
</organism>
<reference evidence="3" key="1">
    <citation type="submission" date="2015-08" db="EMBL/GenBank/DDBJ databases">
        <title>Genome sequencing project for genomic taxonomy and phylogenomics of Bacillus-like bacteria.</title>
        <authorList>
            <person name="Liu B."/>
            <person name="Wang J."/>
            <person name="Zhu Y."/>
            <person name="Liu G."/>
            <person name="Chen Q."/>
            <person name="Chen Z."/>
            <person name="Lan J."/>
            <person name="Che J."/>
            <person name="Ge C."/>
            <person name="Shi H."/>
            <person name="Pan Z."/>
            <person name="Liu X."/>
        </authorList>
    </citation>
    <scope>NUCLEOTIDE SEQUENCE [LARGE SCALE GENOMIC DNA]</scope>
    <source>
        <strain evidence="3">FJAT-22460</strain>
    </source>
</reference>
<evidence type="ECO:0000313" key="2">
    <source>
        <dbReference type="EMBL" id="KOR87604.1"/>
    </source>
</evidence>
<dbReference type="OrthoDB" id="9812429at2"/>
<protein>
    <recommendedName>
        <fullName evidence="4">Lipoprotein</fullName>
    </recommendedName>
</protein>
<proteinExistence type="predicted"/>
<name>A0A0M1P0G7_9BACL</name>
<dbReference type="PROSITE" id="PS51257">
    <property type="entry name" value="PROKAR_LIPOPROTEIN"/>
    <property type="match status" value="1"/>
</dbReference>
<comment type="caution">
    <text evidence="2">The sequence shown here is derived from an EMBL/GenBank/DDBJ whole genome shotgun (WGS) entry which is preliminary data.</text>
</comment>
<dbReference type="AlphaFoldDB" id="A0A0M1P0G7"/>
<evidence type="ECO:0008006" key="4">
    <source>
        <dbReference type="Google" id="ProtNLM"/>
    </source>
</evidence>
<keyword evidence="3" id="KW-1185">Reference proteome</keyword>
<accession>A0A0M1P0G7</accession>
<evidence type="ECO:0000313" key="3">
    <source>
        <dbReference type="Proteomes" id="UP000036932"/>
    </source>
</evidence>
<dbReference type="PATRIC" id="fig|1705565.3.peg.306"/>